<evidence type="ECO:0000256" key="7">
    <source>
        <dbReference type="ARBA" id="ARBA00023136"/>
    </source>
</evidence>
<name>A0A1H8EU68_9BACL</name>
<dbReference type="PROSITE" id="PS50850">
    <property type="entry name" value="MFS"/>
    <property type="match status" value="1"/>
</dbReference>
<dbReference type="Proteomes" id="UP000199695">
    <property type="component" value="Unassembled WGS sequence"/>
</dbReference>
<organism evidence="10 11">
    <name type="scientific">Lihuaxuella thermophila</name>
    <dbReference type="NCBI Taxonomy" id="1173111"/>
    <lineage>
        <taxon>Bacteria</taxon>
        <taxon>Bacillati</taxon>
        <taxon>Bacillota</taxon>
        <taxon>Bacilli</taxon>
        <taxon>Bacillales</taxon>
        <taxon>Thermoactinomycetaceae</taxon>
        <taxon>Lihuaxuella</taxon>
    </lineage>
</organism>
<dbReference type="PRINTS" id="PR01035">
    <property type="entry name" value="TCRTETA"/>
</dbReference>
<dbReference type="GO" id="GO:0005886">
    <property type="term" value="C:plasma membrane"/>
    <property type="evidence" value="ECO:0007669"/>
    <property type="project" value="UniProtKB-SubCell"/>
</dbReference>
<keyword evidence="11" id="KW-1185">Reference proteome</keyword>
<evidence type="ECO:0000256" key="6">
    <source>
        <dbReference type="ARBA" id="ARBA00022989"/>
    </source>
</evidence>
<comment type="subcellular location">
    <subcellularLocation>
        <location evidence="1">Cell membrane</location>
        <topology evidence="1">Multi-pass membrane protein</topology>
    </subcellularLocation>
</comment>
<feature type="transmembrane region" description="Helical" evidence="8">
    <location>
        <begin position="18"/>
        <end position="40"/>
    </location>
</feature>
<keyword evidence="7 8" id="KW-0472">Membrane</keyword>
<dbReference type="InterPro" id="IPR036259">
    <property type="entry name" value="MFS_trans_sf"/>
</dbReference>
<dbReference type="InterPro" id="IPR005829">
    <property type="entry name" value="Sugar_transporter_CS"/>
</dbReference>
<dbReference type="PROSITE" id="PS00216">
    <property type="entry name" value="SUGAR_TRANSPORT_1"/>
    <property type="match status" value="1"/>
</dbReference>
<evidence type="ECO:0000256" key="1">
    <source>
        <dbReference type="ARBA" id="ARBA00004651"/>
    </source>
</evidence>
<evidence type="ECO:0000256" key="2">
    <source>
        <dbReference type="ARBA" id="ARBA00007520"/>
    </source>
</evidence>
<keyword evidence="6 8" id="KW-1133">Transmembrane helix</keyword>
<feature type="transmembrane region" description="Helical" evidence="8">
    <location>
        <begin position="111"/>
        <end position="135"/>
    </location>
</feature>
<sequence>MAATTQAKPEQEKPKTSALITLTSIPLIMVLGNSMLIPVLPTASSVLGVTSFQVSLLITLFSIPAAIVIPIAGILSDRIGRKKVIAISLLLYGLGGLLAGIASVWKGGSYGFLLAARIIQGIGAAGTAPIAMVLVSDLYTKEQRSKALGIIEASNAMGKVLSPILGSLIALITWYAMFFAFPLLCIPAAIALWLLIKEPAAKQEPPPLSQYKEHIKKIFARQGKWLTVAFFAGAITMFTMFGVLFHLSDFLEKTYKIDGVIKGFILAIPLLALCLTAYFTGAHVKEKTNQMKKLIMTGLITSALAIGVVPWIDNAILLITVSFFMGIGSGLILPCLNTLITSAVGMQERGIITSLYGSVRFFGVALGPPVFGALANRPFLLFLGTGVLLAIAFVLAMIFIQRPQRLRGKDGRTRLLIRKRRLHPA</sequence>
<dbReference type="Pfam" id="PF07690">
    <property type="entry name" value="MFS_1"/>
    <property type="match status" value="1"/>
</dbReference>
<dbReference type="OrthoDB" id="2986280at2"/>
<dbReference type="AlphaFoldDB" id="A0A1H8EU68"/>
<evidence type="ECO:0000256" key="8">
    <source>
        <dbReference type="SAM" id="Phobius"/>
    </source>
</evidence>
<evidence type="ECO:0000259" key="9">
    <source>
        <dbReference type="PROSITE" id="PS50850"/>
    </source>
</evidence>
<evidence type="ECO:0000256" key="4">
    <source>
        <dbReference type="ARBA" id="ARBA00022475"/>
    </source>
</evidence>
<feature type="transmembrane region" description="Helical" evidence="8">
    <location>
        <begin position="52"/>
        <end position="72"/>
    </location>
</feature>
<dbReference type="SUPFAM" id="SSF103473">
    <property type="entry name" value="MFS general substrate transporter"/>
    <property type="match status" value="1"/>
</dbReference>
<feature type="transmembrane region" description="Helical" evidence="8">
    <location>
        <begin position="147"/>
        <end position="166"/>
    </location>
</feature>
<evidence type="ECO:0000313" key="10">
    <source>
        <dbReference type="EMBL" id="SEN23022.1"/>
    </source>
</evidence>
<gene>
    <name evidence="10" type="ORF">SAMN05444955_107173</name>
</gene>
<keyword evidence="4" id="KW-1003">Cell membrane</keyword>
<feature type="domain" description="Major facilitator superfamily (MFS) profile" evidence="9">
    <location>
        <begin position="18"/>
        <end position="404"/>
    </location>
</feature>
<proteinExistence type="inferred from homology"/>
<dbReference type="RefSeq" id="WP_089968041.1">
    <property type="nucleotide sequence ID" value="NZ_FOCQ01000007.1"/>
</dbReference>
<dbReference type="InterPro" id="IPR011701">
    <property type="entry name" value="MFS"/>
</dbReference>
<feature type="transmembrane region" description="Helical" evidence="8">
    <location>
        <begin position="294"/>
        <end position="312"/>
    </location>
</feature>
<comment type="similarity">
    <text evidence="2">Belongs to the major facilitator superfamily. TCR/Tet family.</text>
</comment>
<feature type="transmembrane region" description="Helical" evidence="8">
    <location>
        <begin position="225"/>
        <end position="247"/>
    </location>
</feature>
<dbReference type="EMBL" id="FOCQ01000007">
    <property type="protein sequence ID" value="SEN23022.1"/>
    <property type="molecule type" value="Genomic_DNA"/>
</dbReference>
<evidence type="ECO:0000256" key="3">
    <source>
        <dbReference type="ARBA" id="ARBA00022448"/>
    </source>
</evidence>
<keyword evidence="3" id="KW-0813">Transport</keyword>
<accession>A0A1H8EU68</accession>
<evidence type="ECO:0000256" key="5">
    <source>
        <dbReference type="ARBA" id="ARBA00022692"/>
    </source>
</evidence>
<keyword evidence="5 8" id="KW-0812">Transmembrane</keyword>
<dbReference type="PANTHER" id="PTHR43124">
    <property type="entry name" value="PURINE EFFLUX PUMP PBUE"/>
    <property type="match status" value="1"/>
</dbReference>
<feature type="transmembrane region" description="Helical" evidence="8">
    <location>
        <begin position="172"/>
        <end position="196"/>
    </location>
</feature>
<dbReference type="Gene3D" id="1.20.1250.20">
    <property type="entry name" value="MFS general substrate transporter like domains"/>
    <property type="match status" value="1"/>
</dbReference>
<dbReference type="InterPro" id="IPR020846">
    <property type="entry name" value="MFS_dom"/>
</dbReference>
<feature type="transmembrane region" description="Helical" evidence="8">
    <location>
        <begin position="379"/>
        <end position="400"/>
    </location>
</feature>
<dbReference type="CDD" id="cd17474">
    <property type="entry name" value="MFS_YfmO_like"/>
    <property type="match status" value="1"/>
</dbReference>
<evidence type="ECO:0000313" key="11">
    <source>
        <dbReference type="Proteomes" id="UP000199695"/>
    </source>
</evidence>
<dbReference type="PANTHER" id="PTHR43124:SF3">
    <property type="entry name" value="CHLORAMPHENICOL EFFLUX PUMP RV0191"/>
    <property type="match status" value="1"/>
</dbReference>
<feature type="transmembrane region" description="Helical" evidence="8">
    <location>
        <begin position="259"/>
        <end position="282"/>
    </location>
</feature>
<feature type="transmembrane region" description="Helical" evidence="8">
    <location>
        <begin position="84"/>
        <end position="105"/>
    </location>
</feature>
<dbReference type="InterPro" id="IPR001958">
    <property type="entry name" value="Tet-R_TetA/multi-R_MdtG-like"/>
</dbReference>
<feature type="transmembrane region" description="Helical" evidence="8">
    <location>
        <begin position="318"/>
        <end position="340"/>
    </location>
</feature>
<feature type="transmembrane region" description="Helical" evidence="8">
    <location>
        <begin position="352"/>
        <end position="373"/>
    </location>
</feature>
<dbReference type="InterPro" id="IPR050189">
    <property type="entry name" value="MFS_Efflux_Transporters"/>
</dbReference>
<dbReference type="STRING" id="1173111.SAMN05444955_107173"/>
<protein>
    <submittedName>
        <fullName evidence="10">MFS transporter, ACDE family, multidrug resistance protein</fullName>
    </submittedName>
</protein>
<reference evidence="10 11" key="1">
    <citation type="submission" date="2016-10" db="EMBL/GenBank/DDBJ databases">
        <authorList>
            <person name="de Groot N.N."/>
        </authorList>
    </citation>
    <scope>NUCLEOTIDE SEQUENCE [LARGE SCALE GENOMIC DNA]</scope>
    <source>
        <strain evidence="10 11">DSM 46701</strain>
    </source>
</reference>
<dbReference type="GO" id="GO:0022857">
    <property type="term" value="F:transmembrane transporter activity"/>
    <property type="evidence" value="ECO:0007669"/>
    <property type="project" value="InterPro"/>
</dbReference>